<dbReference type="AlphaFoldDB" id="C4VAC8"/>
<evidence type="ECO:0000313" key="3">
    <source>
        <dbReference type="Proteomes" id="UP000009082"/>
    </source>
</evidence>
<comment type="caution">
    <text evidence="2">The sequence shown here is derived from an EMBL/GenBank/DDBJ whole genome shotgun (WGS) entry which is preliminary data.</text>
</comment>
<evidence type="ECO:0000313" key="2">
    <source>
        <dbReference type="EMBL" id="EEQ81824.1"/>
    </source>
</evidence>
<dbReference type="InParanoid" id="C4VAC8"/>
<keyword evidence="1" id="KW-1133">Transmembrane helix</keyword>
<name>C4VAC8_VAIC1</name>
<dbReference type="HOGENOM" id="CLU_095769_0_0_1"/>
<accession>C4VAC8</accession>
<proteinExistence type="predicted"/>
<keyword evidence="1" id="KW-0812">Transmembrane</keyword>
<gene>
    <name evidence="2" type="ORF">NCER_101587</name>
</gene>
<keyword evidence="1" id="KW-0472">Membrane</keyword>
<feature type="transmembrane region" description="Helical" evidence="1">
    <location>
        <begin position="21"/>
        <end position="45"/>
    </location>
</feature>
<dbReference type="EMBL" id="ACOL01000195">
    <property type="protein sequence ID" value="EEQ81824.1"/>
    <property type="molecule type" value="Genomic_DNA"/>
</dbReference>
<evidence type="ECO:0000256" key="1">
    <source>
        <dbReference type="SAM" id="Phobius"/>
    </source>
</evidence>
<reference evidence="2 3" key="1">
    <citation type="journal article" date="2009" name="PLoS Pathog.">
        <title>Genomic analyses of the microsporidian Nosema ceranae, an emergent pathogen of honey bees.</title>
        <authorList>
            <person name="Cornman R.S."/>
            <person name="Chen Y.P."/>
            <person name="Schatz M.C."/>
            <person name="Street C."/>
            <person name="Zhao Y."/>
            <person name="Desany B."/>
            <person name="Egholm M."/>
            <person name="Hutchison S."/>
            <person name="Pettis J.S."/>
            <person name="Lipkin W.I."/>
            <person name="Evans J.D."/>
        </authorList>
    </citation>
    <scope>NUCLEOTIDE SEQUENCE [LARGE SCALE GENOMIC DNA]</scope>
    <source>
        <strain evidence="2 3">BRL01</strain>
    </source>
</reference>
<sequence length="286" mass="33870">MTDVKKTISKKTFLLKNNKKFIVYFFNLIGYKNLLFTPCMLFIALSATIRGVINLTIEISGEFYTNDFKVDQYNMAINLDEGMNNQEFKRLINKMAISYKRCAKLCPLPESFSGKYLNSSGKEIAHFLNPIIVVNVDKKVIRGRRLEILKIMFMIARLQLQNWAIIDIFDEKIEKYLKKRFNVKPKYPMCKDVTRKRLLKLKDACVVLKRYKKQSVLHLAKHFMMYYTSENLSLHFTDMYNFLLADDEMIFECDEKIISVICLVKLHILVDFVFSYDELMFLKHLY</sequence>
<dbReference type="VEuPathDB" id="MicrosporidiaDB:NCER_101587"/>
<organism evidence="2 3">
    <name type="scientific">Vairimorpha ceranae (strain BRL01)</name>
    <name type="common">Microsporidian parasite</name>
    <name type="synonym">Nosema ceranae</name>
    <dbReference type="NCBI Taxonomy" id="578460"/>
    <lineage>
        <taxon>Eukaryota</taxon>
        <taxon>Fungi</taxon>
        <taxon>Fungi incertae sedis</taxon>
        <taxon>Microsporidia</taxon>
        <taxon>Nosematidae</taxon>
        <taxon>Vairimorpha</taxon>
    </lineage>
</organism>
<dbReference type="KEGG" id="nce:NCER_101587"/>
<dbReference type="Proteomes" id="UP000009082">
    <property type="component" value="Unassembled WGS sequence"/>
</dbReference>
<protein>
    <submittedName>
        <fullName evidence="2">Uncharacterized protein</fullName>
    </submittedName>
</protein>